<evidence type="ECO:0000313" key="3">
    <source>
        <dbReference type="EMBL" id="KCZ55933.1"/>
    </source>
</evidence>
<keyword evidence="4" id="KW-1185">Reference proteome</keyword>
<reference evidence="3 4" key="1">
    <citation type="journal article" date="2014" name="Antonie Van Leeuwenhoek">
        <title>Hyphomonas beringensis sp. nov. and Hyphomonas chukchiensis sp. nov., isolated from surface seawater of the Bering Sea and Chukchi Sea.</title>
        <authorList>
            <person name="Li C."/>
            <person name="Lai Q."/>
            <person name="Li G."/>
            <person name="Dong C."/>
            <person name="Wang J."/>
            <person name="Liao Y."/>
            <person name="Shao Z."/>
        </authorList>
    </citation>
    <scope>NUCLEOTIDE SEQUENCE [LARGE SCALE GENOMIC DNA]</scope>
    <source>
        <strain evidence="3 4">25B14_1</strain>
    </source>
</reference>
<proteinExistence type="predicted"/>
<dbReference type="AlphaFoldDB" id="A0A062UDZ3"/>
<keyword evidence="2" id="KW-0732">Signal</keyword>
<feature type="chain" id="PRO_5001619218" description="Lipoprotein" evidence="2">
    <location>
        <begin position="23"/>
        <end position="123"/>
    </location>
</feature>
<dbReference type="EMBL" id="AWFF01000026">
    <property type="protein sequence ID" value="KCZ55933.1"/>
    <property type="molecule type" value="Genomic_DNA"/>
</dbReference>
<dbReference type="Proteomes" id="UP000027037">
    <property type="component" value="Unassembled WGS sequence"/>
</dbReference>
<evidence type="ECO:0000256" key="2">
    <source>
        <dbReference type="SAM" id="SignalP"/>
    </source>
</evidence>
<comment type="caution">
    <text evidence="3">The sequence shown here is derived from an EMBL/GenBank/DDBJ whole genome shotgun (WGS) entry which is preliminary data.</text>
</comment>
<evidence type="ECO:0000256" key="1">
    <source>
        <dbReference type="SAM" id="MobiDB-lite"/>
    </source>
</evidence>
<evidence type="ECO:0008006" key="5">
    <source>
        <dbReference type="Google" id="ProtNLM"/>
    </source>
</evidence>
<dbReference type="STRING" id="1280946.HY29_10025"/>
<feature type="compositionally biased region" description="Polar residues" evidence="1">
    <location>
        <begin position="93"/>
        <end position="110"/>
    </location>
</feature>
<name>A0A062UDZ3_9PROT</name>
<dbReference type="PATRIC" id="fig|1280946.3.peg.799"/>
<organism evidence="3 4">
    <name type="scientific">Hyphomonas beringensis</name>
    <dbReference type="NCBI Taxonomy" id="1280946"/>
    <lineage>
        <taxon>Bacteria</taxon>
        <taxon>Pseudomonadati</taxon>
        <taxon>Pseudomonadota</taxon>
        <taxon>Alphaproteobacteria</taxon>
        <taxon>Hyphomonadales</taxon>
        <taxon>Hyphomonadaceae</taxon>
        <taxon>Hyphomonas</taxon>
    </lineage>
</organism>
<dbReference type="PROSITE" id="PS51257">
    <property type="entry name" value="PROKAR_LIPOPROTEIN"/>
    <property type="match status" value="1"/>
</dbReference>
<sequence length="123" mass="12794">MNMKLTTALALMSLTVAGVACSEPNPQNTASTTATAQTEAVQDEYTGTLNLNLPSTSASDQAGAGTLNLRIGQSDDSDLMVGRSGFGGGNFQDAPQLQLNLNDSASTSESQDQDDIIRLDPKK</sequence>
<protein>
    <recommendedName>
        <fullName evidence="5">Lipoprotein</fullName>
    </recommendedName>
</protein>
<gene>
    <name evidence="3" type="ORF">HY29_10025</name>
</gene>
<feature type="compositionally biased region" description="Polar residues" evidence="1">
    <location>
        <begin position="49"/>
        <end position="60"/>
    </location>
</feature>
<evidence type="ECO:0000313" key="4">
    <source>
        <dbReference type="Proteomes" id="UP000027037"/>
    </source>
</evidence>
<feature type="region of interest" description="Disordered" evidence="1">
    <location>
        <begin position="49"/>
        <end position="123"/>
    </location>
</feature>
<feature type="signal peptide" evidence="2">
    <location>
        <begin position="1"/>
        <end position="22"/>
    </location>
</feature>
<accession>A0A062UDZ3</accession>